<accession>A0A7R9Q283</accession>
<dbReference type="EMBL" id="CAJPIZ010007098">
    <property type="protein sequence ID" value="CAG2110067.1"/>
    <property type="molecule type" value="Genomic_DNA"/>
</dbReference>
<dbReference type="OrthoDB" id="6529300at2759"/>
<evidence type="ECO:0000256" key="1">
    <source>
        <dbReference type="SAM" id="MobiDB-lite"/>
    </source>
</evidence>
<organism evidence="2">
    <name type="scientific">Medioppia subpectinata</name>
    <dbReference type="NCBI Taxonomy" id="1979941"/>
    <lineage>
        <taxon>Eukaryota</taxon>
        <taxon>Metazoa</taxon>
        <taxon>Ecdysozoa</taxon>
        <taxon>Arthropoda</taxon>
        <taxon>Chelicerata</taxon>
        <taxon>Arachnida</taxon>
        <taxon>Acari</taxon>
        <taxon>Acariformes</taxon>
        <taxon>Sarcoptiformes</taxon>
        <taxon>Oribatida</taxon>
        <taxon>Brachypylina</taxon>
        <taxon>Oppioidea</taxon>
        <taxon>Oppiidae</taxon>
        <taxon>Medioppia</taxon>
    </lineage>
</organism>
<dbReference type="Proteomes" id="UP000759131">
    <property type="component" value="Unassembled WGS sequence"/>
</dbReference>
<gene>
    <name evidence="2" type="ORF">OSB1V03_LOCUS10052</name>
</gene>
<evidence type="ECO:0000313" key="3">
    <source>
        <dbReference type="Proteomes" id="UP000759131"/>
    </source>
</evidence>
<proteinExistence type="predicted"/>
<keyword evidence="3" id="KW-1185">Reference proteome</keyword>
<dbReference type="EMBL" id="OC861673">
    <property type="protein sequence ID" value="CAD7629637.1"/>
    <property type="molecule type" value="Genomic_DNA"/>
</dbReference>
<protein>
    <submittedName>
        <fullName evidence="2">Uncharacterized protein</fullName>
    </submittedName>
</protein>
<sequence length="244" mass="26825">MNPFITISSTGMNIGKINTVPIAQSGVKCNAFIAICLVLTQLCWTGGSTNMVMANSSDEYYPDHMASEHHRDHRRVPDNVLQLKASTTTADTYNDNNAGVDDVFSIPIDDFRDYWYTRRLQKRSLLSIEDNSIDGTSVEVDAGRQQAKRGSYQAWGGKRARYPYDIFHMPKGFNPNGGKRAAAGGRRQGGPAGDGSRKRTAKTFQNWAGKRAGPGMPGSAPVRDKAFVIWGGKRADSFRTWGGK</sequence>
<name>A0A7R9Q283_9ACAR</name>
<reference evidence="2" key="1">
    <citation type="submission" date="2020-11" db="EMBL/GenBank/DDBJ databases">
        <authorList>
            <person name="Tran Van P."/>
        </authorList>
    </citation>
    <scope>NUCLEOTIDE SEQUENCE</scope>
</reference>
<feature type="region of interest" description="Disordered" evidence="1">
    <location>
        <begin position="175"/>
        <end position="199"/>
    </location>
</feature>
<evidence type="ECO:0000313" key="2">
    <source>
        <dbReference type="EMBL" id="CAD7629637.1"/>
    </source>
</evidence>
<dbReference type="AlphaFoldDB" id="A0A7R9Q283"/>